<organism evidence="2">
    <name type="scientific">Ajellomyces dermatitidis (strain ATCC 18188 / CBS 674.68)</name>
    <name type="common">Blastomyces dermatitidis</name>
    <dbReference type="NCBI Taxonomy" id="653446"/>
    <lineage>
        <taxon>Eukaryota</taxon>
        <taxon>Fungi</taxon>
        <taxon>Dikarya</taxon>
        <taxon>Ascomycota</taxon>
        <taxon>Pezizomycotina</taxon>
        <taxon>Eurotiomycetes</taxon>
        <taxon>Eurotiomycetidae</taxon>
        <taxon>Onygenales</taxon>
        <taxon>Ajellomycetaceae</taxon>
        <taxon>Blastomyces</taxon>
    </lineage>
</organism>
<proteinExistence type="predicted"/>
<reference evidence="2" key="1">
    <citation type="submission" date="2010-03" db="EMBL/GenBank/DDBJ databases">
        <title>Annotation of Blastomyces dermatitidis strain ATCC 18188.</title>
        <authorList>
            <consortium name="The Broad Institute Genome Sequencing Platform"/>
            <consortium name="Broad Institute Genome Sequencing Center for Infectious Disease."/>
            <person name="Cuomo C."/>
            <person name="Klein B."/>
            <person name="Sullivan T."/>
            <person name="Heitman J."/>
            <person name="Young S."/>
            <person name="Zeng Q."/>
            <person name="Gargeya S."/>
            <person name="Alvarado L."/>
            <person name="Berlin A.M."/>
            <person name="Chapman S.B."/>
            <person name="Chen Z."/>
            <person name="Freedman E."/>
            <person name="Gellesch M."/>
            <person name="Goldberg J."/>
            <person name="Griggs A."/>
            <person name="Gujja S."/>
            <person name="Heilman E."/>
            <person name="Heiman D."/>
            <person name="Howarth C."/>
            <person name="Mehta T."/>
            <person name="Neiman D."/>
            <person name="Pearson M."/>
            <person name="Roberts A."/>
            <person name="Saif S."/>
            <person name="Shea T."/>
            <person name="Shenoy N."/>
            <person name="Sisk P."/>
            <person name="Stolte C."/>
            <person name="Sykes S."/>
            <person name="White J."/>
            <person name="Yandava C."/>
            <person name="Haas B."/>
            <person name="Nusbaum C."/>
            <person name="Birren B."/>
        </authorList>
    </citation>
    <scope>NUCLEOTIDE SEQUENCE [LARGE SCALE GENOMIC DNA]</scope>
    <source>
        <strain evidence="2">ATCC 18188</strain>
    </source>
</reference>
<accession>F2TFW6</accession>
<protein>
    <submittedName>
        <fullName evidence="2">Uncharacterized protein</fullName>
    </submittedName>
</protein>
<feature type="region of interest" description="Disordered" evidence="1">
    <location>
        <begin position="1"/>
        <end position="23"/>
    </location>
</feature>
<gene>
    <name evidence="2" type="ORF">BDDG_05072</name>
</gene>
<dbReference type="EMBL" id="GG749430">
    <property type="protein sequence ID" value="EGE82129.2"/>
    <property type="molecule type" value="Genomic_DNA"/>
</dbReference>
<name>F2TFW6_AJEDA</name>
<dbReference type="AlphaFoldDB" id="F2TFW6"/>
<sequence length="122" mass="13673">MTDGEPTRRRHHQPVSTPSRFDLQEVQQTLTPSCVSYGAHSGERSDSFTHLISLTLPPPSRLRPITPPFQRNRANHQCPDSGRLISCISACTWHIILGSHSARQSNSPLLEAHSLKPMSIWE</sequence>
<dbReference type="HOGENOM" id="CLU_2222505_0_0_1"/>
<evidence type="ECO:0000313" key="2">
    <source>
        <dbReference type="EMBL" id="EGE82129.2"/>
    </source>
</evidence>
<evidence type="ECO:0000256" key="1">
    <source>
        <dbReference type="SAM" id="MobiDB-lite"/>
    </source>
</evidence>
<feature type="compositionally biased region" description="Polar residues" evidence="1">
    <location>
        <begin position="14"/>
        <end position="23"/>
    </location>
</feature>
<dbReference type="Proteomes" id="UP000007802">
    <property type="component" value="Unassembled WGS sequence"/>
</dbReference>